<feature type="transmembrane region" description="Helical" evidence="6">
    <location>
        <begin position="242"/>
        <end position="259"/>
    </location>
</feature>
<feature type="transmembrane region" description="Helical" evidence="6">
    <location>
        <begin position="77"/>
        <end position="98"/>
    </location>
</feature>
<keyword evidence="4 6" id="KW-1133">Transmembrane helix</keyword>
<feature type="transmembrane region" description="Helical" evidence="6">
    <location>
        <begin position="6"/>
        <end position="33"/>
    </location>
</feature>
<reference evidence="7 8" key="1">
    <citation type="submission" date="2016-10" db="EMBL/GenBank/DDBJ databases">
        <authorList>
            <person name="Varghese N."/>
            <person name="Submissions S."/>
        </authorList>
    </citation>
    <scope>NUCLEOTIDE SEQUENCE [LARGE SCALE GENOMIC DNA]</scope>
    <source>
        <strain evidence="7 8">CIP 109853</strain>
    </source>
</reference>
<evidence type="ECO:0000256" key="3">
    <source>
        <dbReference type="ARBA" id="ARBA00022692"/>
    </source>
</evidence>
<comment type="caution">
    <text evidence="7">The sequence shown here is derived from an EMBL/GenBank/DDBJ whole genome shotgun (WGS) entry which is preliminary data.</text>
</comment>
<dbReference type="Pfam" id="PF01925">
    <property type="entry name" value="TauE"/>
    <property type="match status" value="1"/>
</dbReference>
<protein>
    <recommendedName>
        <fullName evidence="6">Probable membrane transporter protein</fullName>
    </recommendedName>
</protein>
<feature type="transmembrane region" description="Helical" evidence="6">
    <location>
        <begin position="211"/>
        <end position="230"/>
    </location>
</feature>
<feature type="transmembrane region" description="Helical" evidence="6">
    <location>
        <begin position="143"/>
        <end position="165"/>
    </location>
</feature>
<evidence type="ECO:0000256" key="5">
    <source>
        <dbReference type="ARBA" id="ARBA00023136"/>
    </source>
</evidence>
<accession>A0ABY1BNF0</accession>
<proteinExistence type="inferred from homology"/>
<dbReference type="PANTHER" id="PTHR43483">
    <property type="entry name" value="MEMBRANE TRANSPORTER PROTEIN HI_0806-RELATED"/>
    <property type="match status" value="1"/>
</dbReference>
<organism evidence="7 8">
    <name type="scientific">Pseudomonas cuatrocienegasensis</name>
    <dbReference type="NCBI Taxonomy" id="543360"/>
    <lineage>
        <taxon>Bacteria</taxon>
        <taxon>Pseudomonadati</taxon>
        <taxon>Pseudomonadota</taxon>
        <taxon>Gammaproteobacteria</taxon>
        <taxon>Pseudomonadales</taxon>
        <taxon>Pseudomonadaceae</taxon>
        <taxon>Pseudomonas</taxon>
    </lineage>
</organism>
<evidence type="ECO:0000256" key="2">
    <source>
        <dbReference type="ARBA" id="ARBA00009142"/>
    </source>
</evidence>
<dbReference type="InterPro" id="IPR002781">
    <property type="entry name" value="TM_pro_TauE-like"/>
</dbReference>
<dbReference type="EMBL" id="FOFP01000019">
    <property type="protein sequence ID" value="SER24875.1"/>
    <property type="molecule type" value="Genomic_DNA"/>
</dbReference>
<keyword evidence="8" id="KW-1185">Reference proteome</keyword>
<feature type="transmembrane region" description="Helical" evidence="6">
    <location>
        <begin position="45"/>
        <end position="65"/>
    </location>
</feature>
<evidence type="ECO:0000313" key="8">
    <source>
        <dbReference type="Proteomes" id="UP000198512"/>
    </source>
</evidence>
<name>A0ABY1BNF0_9PSED</name>
<evidence type="ECO:0000256" key="4">
    <source>
        <dbReference type="ARBA" id="ARBA00022989"/>
    </source>
</evidence>
<keyword evidence="5 6" id="KW-0472">Membrane</keyword>
<dbReference type="PANTHER" id="PTHR43483:SF3">
    <property type="entry name" value="MEMBRANE TRANSPORTER PROTEIN HI_0806-RELATED"/>
    <property type="match status" value="1"/>
</dbReference>
<evidence type="ECO:0000313" key="7">
    <source>
        <dbReference type="EMBL" id="SER24875.1"/>
    </source>
</evidence>
<comment type="subcellular location">
    <subcellularLocation>
        <location evidence="6">Cell membrane</location>
        <topology evidence="6">Multi-pass membrane protein</topology>
    </subcellularLocation>
    <subcellularLocation>
        <location evidence="1">Membrane</location>
        <topology evidence="1">Multi-pass membrane protein</topology>
    </subcellularLocation>
</comment>
<keyword evidence="6" id="KW-1003">Cell membrane</keyword>
<dbReference type="RefSeq" id="WP_069520264.1">
    <property type="nucleotide sequence ID" value="NZ_FOFP01000019.1"/>
</dbReference>
<gene>
    <name evidence="7" type="ORF">SAMN05216600_11926</name>
</gene>
<feature type="transmembrane region" description="Helical" evidence="6">
    <location>
        <begin position="177"/>
        <end position="199"/>
    </location>
</feature>
<comment type="similarity">
    <text evidence="2 6">Belongs to the 4-toluene sulfonate uptake permease (TSUP) (TC 2.A.102) family.</text>
</comment>
<dbReference type="Proteomes" id="UP000198512">
    <property type="component" value="Unassembled WGS sequence"/>
</dbReference>
<sequence length="260" mass="27165">MVFALYIVLGAAAGVLAGLFGVGGGMIIVPALIFTFTAQGFDTAVLTHMAVGTSLATILFTSINAVREHHRHGAVRWTIFVWLTLGIVFGAALGAVTAESIDGQVLQKIIGVFALCIALQMALELKPKVARAVPGKPVLSAAGVVIGWASAIIGIGGGSLTVPFLTWRGVPMQQAVATSSACGWPIAAAGALSFMWLGWGDTRLPGWSLGYLYLPALLGIALTSVFFARTGARLAHKLSPRLLRRLFALLLVCVGLNFLL</sequence>
<evidence type="ECO:0000256" key="1">
    <source>
        <dbReference type="ARBA" id="ARBA00004141"/>
    </source>
</evidence>
<keyword evidence="3 6" id="KW-0812">Transmembrane</keyword>
<evidence type="ECO:0000256" key="6">
    <source>
        <dbReference type="RuleBase" id="RU363041"/>
    </source>
</evidence>
<feature type="transmembrane region" description="Helical" evidence="6">
    <location>
        <begin position="105"/>
        <end position="123"/>
    </location>
</feature>